<feature type="transmembrane region" description="Helical" evidence="1">
    <location>
        <begin position="7"/>
        <end position="26"/>
    </location>
</feature>
<gene>
    <name evidence="3" type="ORF">LrDSM24759_11210</name>
</gene>
<feature type="domain" description="Regulatory protein YycH-like" evidence="2">
    <location>
        <begin position="37"/>
        <end position="258"/>
    </location>
</feature>
<dbReference type="Proteomes" id="UP000257317">
    <property type="component" value="Unassembled WGS sequence"/>
</dbReference>
<dbReference type="GO" id="GO:0016020">
    <property type="term" value="C:membrane"/>
    <property type="evidence" value="ECO:0007669"/>
    <property type="project" value="InterPro"/>
</dbReference>
<protein>
    <recommendedName>
        <fullName evidence="2">Regulatory protein YycH-like domain-containing protein</fullName>
    </recommendedName>
</protein>
<dbReference type="AlphaFoldDB" id="A0A2Z6TQV7"/>
<keyword evidence="1" id="KW-1133">Transmembrane helix</keyword>
<dbReference type="OrthoDB" id="2135943at2"/>
<dbReference type="RefSeq" id="WP_117118534.1">
    <property type="nucleotide sequence ID" value="NZ_BFBY01000008.1"/>
</dbReference>
<comment type="caution">
    <text evidence="3">The sequence shown here is derived from an EMBL/GenBank/DDBJ whole genome shotgun (WGS) entry which is preliminary data.</text>
</comment>
<evidence type="ECO:0000259" key="2">
    <source>
        <dbReference type="Pfam" id="PF09648"/>
    </source>
</evidence>
<evidence type="ECO:0000256" key="1">
    <source>
        <dbReference type="SAM" id="Phobius"/>
    </source>
</evidence>
<dbReference type="Gene3D" id="2.40.128.690">
    <property type="entry name" value="YycH protein, domain 3-like"/>
    <property type="match status" value="1"/>
</dbReference>
<proteinExistence type="predicted"/>
<keyword evidence="1" id="KW-0812">Transmembrane</keyword>
<name>A0A2Z6TQV7_9LACO</name>
<dbReference type="EMBL" id="BFBY01000008">
    <property type="protein sequence ID" value="GBG05207.1"/>
    <property type="molecule type" value="Genomic_DNA"/>
</dbReference>
<dbReference type="InterPro" id="IPR018604">
    <property type="entry name" value="YycI-like"/>
</dbReference>
<evidence type="ECO:0000313" key="4">
    <source>
        <dbReference type="Proteomes" id="UP000257317"/>
    </source>
</evidence>
<sequence length="276" mass="31234">MDFKRIEWIFLIVFIGINIFLGIEIFQTPTLLSPPASSGTAADLNTEMKADNITLPKLSSEQRDGYYLASKIDDDWNKTARTQLASNFATSFEDNTLNVSLTNPVKVSHDSKKRLAEIKSFVANPKNVFQGKKYHYVTQLSNTADYVFDQESDYGLTYSENARLHIQVKNDQIVSYTQTYIQNLAPVRERQTTLSAKGAIDALYTYSELPNNSKVLWTKFGYSKLIKVRGSIIYIPSWTIAIENNNTKNISIKQVNAFTGKIIQDNTNETENKDVA</sequence>
<keyword evidence="4" id="KW-1185">Reference proteome</keyword>
<accession>A0A2Z6TQV7</accession>
<organism evidence="3 4">
    <name type="scientific">Lactobacillus rodentium</name>
    <dbReference type="NCBI Taxonomy" id="947835"/>
    <lineage>
        <taxon>Bacteria</taxon>
        <taxon>Bacillati</taxon>
        <taxon>Bacillota</taxon>
        <taxon>Bacilli</taxon>
        <taxon>Lactobacillales</taxon>
        <taxon>Lactobacillaceae</taxon>
        <taxon>Lactobacillus</taxon>
    </lineage>
</organism>
<reference evidence="4" key="1">
    <citation type="submission" date="2018-03" db="EMBL/GenBank/DDBJ databases">
        <title>New taxa in the Lactobacillus gasseri group.</title>
        <authorList>
            <person name="Tanizawa Y."/>
            <person name="Tohno M."/>
            <person name="Endo A."/>
            <person name="Arita M."/>
        </authorList>
    </citation>
    <scope>NUCLEOTIDE SEQUENCE [LARGE SCALE GENOMIC DNA]</scope>
    <source>
        <strain evidence="4">DSM 24759</strain>
    </source>
</reference>
<keyword evidence="1" id="KW-0472">Membrane</keyword>
<dbReference type="Pfam" id="PF09648">
    <property type="entry name" value="YycI"/>
    <property type="match status" value="1"/>
</dbReference>
<evidence type="ECO:0000313" key="3">
    <source>
        <dbReference type="EMBL" id="GBG05207.1"/>
    </source>
</evidence>